<keyword evidence="5 8" id="KW-1133">Transmembrane helix</keyword>
<dbReference type="Pfam" id="PF00860">
    <property type="entry name" value="Xan_ur_permease"/>
    <property type="match status" value="1"/>
</dbReference>
<dbReference type="GO" id="GO:0005886">
    <property type="term" value="C:plasma membrane"/>
    <property type="evidence" value="ECO:0007669"/>
    <property type="project" value="UniProtKB-ARBA"/>
</dbReference>
<evidence type="ECO:0000256" key="3">
    <source>
        <dbReference type="ARBA" id="ARBA00022448"/>
    </source>
</evidence>
<feature type="transmembrane region" description="Helical" evidence="8">
    <location>
        <begin position="400"/>
        <end position="424"/>
    </location>
</feature>
<evidence type="ECO:0000256" key="2">
    <source>
        <dbReference type="ARBA" id="ARBA00008821"/>
    </source>
</evidence>
<evidence type="ECO:0000256" key="1">
    <source>
        <dbReference type="ARBA" id="ARBA00004141"/>
    </source>
</evidence>
<feature type="transmembrane region" description="Helical" evidence="8">
    <location>
        <begin position="189"/>
        <end position="206"/>
    </location>
</feature>
<keyword evidence="3" id="KW-0813">Transport</keyword>
<feature type="transmembrane region" description="Helical" evidence="8">
    <location>
        <begin position="70"/>
        <end position="90"/>
    </location>
</feature>
<evidence type="ECO:0000256" key="5">
    <source>
        <dbReference type="ARBA" id="ARBA00022989"/>
    </source>
</evidence>
<evidence type="ECO:0000256" key="8">
    <source>
        <dbReference type="SAM" id="Phobius"/>
    </source>
</evidence>
<feature type="region of interest" description="Disordered" evidence="7">
    <location>
        <begin position="465"/>
        <end position="538"/>
    </location>
</feature>
<proteinExistence type="inferred from homology"/>
<dbReference type="InterPro" id="IPR006043">
    <property type="entry name" value="NCS2"/>
</dbReference>
<feature type="transmembrane region" description="Helical" evidence="8">
    <location>
        <begin position="296"/>
        <end position="314"/>
    </location>
</feature>
<dbReference type="AlphaFoldDB" id="F4PT26"/>
<dbReference type="PANTHER" id="PTHR42810">
    <property type="entry name" value="PURINE PERMEASE C1399.01C-RELATED"/>
    <property type="match status" value="1"/>
</dbReference>
<comment type="similarity">
    <text evidence="2">Belongs to the nucleobase:cation symporter-2 (NCS2) (TC 2.A.40) family.</text>
</comment>
<evidence type="ECO:0000313" key="10">
    <source>
        <dbReference type="Proteomes" id="UP000007797"/>
    </source>
</evidence>
<feature type="transmembrane region" description="Helical" evidence="8">
    <location>
        <begin position="213"/>
        <end position="234"/>
    </location>
</feature>
<dbReference type="Proteomes" id="UP000007797">
    <property type="component" value="Unassembled WGS sequence"/>
</dbReference>
<dbReference type="EMBL" id="GL883010">
    <property type="protein sequence ID" value="EGG21602.1"/>
    <property type="molecule type" value="Genomic_DNA"/>
</dbReference>
<reference evidence="10" key="1">
    <citation type="journal article" date="2011" name="Genome Res.">
        <title>Phylogeny-wide analysis of social amoeba genomes highlights ancient origins for complex intercellular communication.</title>
        <authorList>
            <person name="Heidel A.J."/>
            <person name="Lawal H.M."/>
            <person name="Felder M."/>
            <person name="Schilde C."/>
            <person name="Helps N.R."/>
            <person name="Tunggal B."/>
            <person name="Rivero F."/>
            <person name="John U."/>
            <person name="Schleicher M."/>
            <person name="Eichinger L."/>
            <person name="Platzer M."/>
            <person name="Noegel A.A."/>
            <person name="Schaap P."/>
            <person name="Gloeckner G."/>
        </authorList>
    </citation>
    <scope>NUCLEOTIDE SEQUENCE [LARGE SCALE GENOMIC DNA]</scope>
    <source>
        <strain evidence="10">SH3</strain>
    </source>
</reference>
<organism evidence="9 10">
    <name type="scientific">Cavenderia fasciculata</name>
    <name type="common">Slime mold</name>
    <name type="synonym">Dictyostelium fasciculatum</name>
    <dbReference type="NCBI Taxonomy" id="261658"/>
    <lineage>
        <taxon>Eukaryota</taxon>
        <taxon>Amoebozoa</taxon>
        <taxon>Evosea</taxon>
        <taxon>Eumycetozoa</taxon>
        <taxon>Dictyostelia</taxon>
        <taxon>Acytosteliales</taxon>
        <taxon>Cavenderiaceae</taxon>
        <taxon>Cavenderia</taxon>
    </lineage>
</organism>
<dbReference type="OrthoDB" id="1641903at2759"/>
<feature type="transmembrane region" description="Helical" evidence="8">
    <location>
        <begin position="334"/>
        <end position="354"/>
    </location>
</feature>
<evidence type="ECO:0000256" key="7">
    <source>
        <dbReference type="SAM" id="MobiDB-lite"/>
    </source>
</evidence>
<protein>
    <submittedName>
        <fullName evidence="9">Xanthine/uracil permease family protein</fullName>
    </submittedName>
</protein>
<dbReference type="RefSeq" id="XP_004359452.1">
    <property type="nucleotide sequence ID" value="XM_004359395.1"/>
</dbReference>
<dbReference type="NCBIfam" id="TIGR00801">
    <property type="entry name" value="ncs2"/>
    <property type="match status" value="1"/>
</dbReference>
<keyword evidence="4 8" id="KW-0812">Transmembrane</keyword>
<dbReference type="PANTHER" id="PTHR42810:SF2">
    <property type="entry name" value="PURINE PERMEASE C1399.01C-RELATED"/>
    <property type="match status" value="1"/>
</dbReference>
<feature type="transmembrane region" description="Helical" evidence="8">
    <location>
        <begin position="366"/>
        <end position="388"/>
    </location>
</feature>
<dbReference type="GeneID" id="14873690"/>
<evidence type="ECO:0000256" key="6">
    <source>
        <dbReference type="ARBA" id="ARBA00023136"/>
    </source>
</evidence>
<evidence type="ECO:0000313" key="9">
    <source>
        <dbReference type="EMBL" id="EGG21602.1"/>
    </source>
</evidence>
<gene>
    <name evidence="9" type="ORF">DFA_01488</name>
</gene>
<name>F4PT26_CACFS</name>
<feature type="transmembrane region" description="Helical" evidence="8">
    <location>
        <begin position="129"/>
        <end position="154"/>
    </location>
</feature>
<keyword evidence="10" id="KW-1185">Reference proteome</keyword>
<feature type="transmembrane region" description="Helical" evidence="8">
    <location>
        <begin position="41"/>
        <end position="64"/>
    </location>
</feature>
<evidence type="ECO:0000256" key="4">
    <source>
        <dbReference type="ARBA" id="ARBA00022692"/>
    </source>
</evidence>
<dbReference type="InterPro" id="IPR006042">
    <property type="entry name" value="Xan_ur_permease"/>
</dbReference>
<keyword evidence="6 8" id="KW-0472">Membrane</keyword>
<feature type="transmembrane region" description="Helical" evidence="8">
    <location>
        <begin position="161"/>
        <end position="183"/>
    </location>
</feature>
<feature type="transmembrane region" description="Helical" evidence="8">
    <location>
        <begin position="254"/>
        <end position="276"/>
    </location>
</feature>
<dbReference type="KEGG" id="dfa:DFA_01488"/>
<feature type="transmembrane region" description="Helical" evidence="8">
    <location>
        <begin position="97"/>
        <end position="117"/>
    </location>
</feature>
<dbReference type="GO" id="GO:0042907">
    <property type="term" value="F:xanthine transmembrane transporter activity"/>
    <property type="evidence" value="ECO:0007669"/>
    <property type="project" value="TreeGrafter"/>
</dbReference>
<sequence>MTRGGDYGHYPKFILQKVRNYFPTYKFNPEKGAIISTQERLTWPATILISLQHVLSFIGATVIGPSLMGFSANTSLFFSGIGTLIFYICTGGKIPSYVGSSFAFIGVVNAATGYHFAPGTMNQNIPVALGGILVCGFIYLAISIIVMFAGVGWIEVLTPPIVTGTVVMAIGLNLAGSAINQAASSGFDAWIAFATVVMTCLFICYAPGVLSRLPILLGGLFGYFLYLFLGLAGVGPGIDFKGVGESKWFGAPPLHLPVFEGSAISLIAPIAIILVAENIGHVKAVGSMTNQKLDHLLGRAFLGDSIATIVAGSFGGLGTTTYAENIGVMSITKIYSTLPFVICGFIAIFLGLFAKFGAVLQSIPSGVFGALSIILFGMIAITGARIWIEDQVDFKKPRNLLTAGIGIVIGSGMTNGIVVSWGVIKLDGIGVSTLGSIILYQLLREDWKQIFHYLYSRARGRKSNYPTRKGGYSDCNDNNSKKHEDHSTTTIEMPSISSTEDRSLTSSSSSSSSDPPQQQQLLLQTPTRLNDDSINDNV</sequence>
<comment type="subcellular location">
    <subcellularLocation>
        <location evidence="1">Membrane</location>
        <topology evidence="1">Multi-pass membrane protein</topology>
    </subcellularLocation>
</comment>
<dbReference type="OMA" id="MVVSMTE"/>
<accession>F4PT26</accession>
<feature type="compositionally biased region" description="Low complexity" evidence="7">
    <location>
        <begin position="504"/>
        <end position="528"/>
    </location>
</feature>